<reference evidence="1" key="1">
    <citation type="journal article" date="2014" name="Front. Microbiol.">
        <title>High frequency of phylogenetically diverse reductive dehalogenase-homologous genes in deep subseafloor sedimentary metagenomes.</title>
        <authorList>
            <person name="Kawai M."/>
            <person name="Futagami T."/>
            <person name="Toyoda A."/>
            <person name="Takaki Y."/>
            <person name="Nishi S."/>
            <person name="Hori S."/>
            <person name="Arai W."/>
            <person name="Tsubouchi T."/>
            <person name="Morono Y."/>
            <person name="Uchiyama I."/>
            <person name="Ito T."/>
            <person name="Fujiyama A."/>
            <person name="Inagaki F."/>
            <person name="Takami H."/>
        </authorList>
    </citation>
    <scope>NUCLEOTIDE SEQUENCE</scope>
    <source>
        <strain evidence="1">Expedition CK06-06</strain>
    </source>
</reference>
<organism evidence="1">
    <name type="scientific">marine sediment metagenome</name>
    <dbReference type="NCBI Taxonomy" id="412755"/>
    <lineage>
        <taxon>unclassified sequences</taxon>
        <taxon>metagenomes</taxon>
        <taxon>ecological metagenomes</taxon>
    </lineage>
</organism>
<dbReference type="EMBL" id="BARS01019339">
    <property type="protein sequence ID" value="GAF89776.1"/>
    <property type="molecule type" value="Genomic_DNA"/>
</dbReference>
<name>X0TRE1_9ZZZZ</name>
<dbReference type="AlphaFoldDB" id="X0TRE1"/>
<evidence type="ECO:0000313" key="1">
    <source>
        <dbReference type="EMBL" id="GAF89776.1"/>
    </source>
</evidence>
<sequence>MEFKPSDRIILSSLPKGYKPSVSWPLWETEFGTVGTIREVMTYLPTSSGTGTGRVIVQIDWDAGKLIFTPNYNARHIELYNGLDTKTNPNYLFRNSSRRIQCLRNRIQIG</sequence>
<proteinExistence type="predicted"/>
<comment type="caution">
    <text evidence="1">The sequence shown here is derived from an EMBL/GenBank/DDBJ whole genome shotgun (WGS) entry which is preliminary data.</text>
</comment>
<protein>
    <submittedName>
        <fullName evidence="1">Uncharacterized protein</fullName>
    </submittedName>
</protein>
<gene>
    <name evidence="1" type="ORF">S01H1_31351</name>
</gene>
<accession>X0TRE1</accession>